<sequence length="179" mass="19795">MADRLIPRHWLMRMLYLALCLVLIFTLLLPLDILPPSWAGPDLMLALTCAWVVRRPEYVPAALIALVALSMDLLLQRPPGLWAALVVVGAETLRNRVLMLRDLSFAAEWASVASTMILITLGYRILLALFMVDQAPLGLSLMQLLSTLMVYPFVAFASQSLLGVRKLAPGDLDAMGKRP</sequence>
<reference evidence="2 3" key="1">
    <citation type="submission" date="2016-10" db="EMBL/GenBank/DDBJ databases">
        <authorList>
            <person name="de Groot N.N."/>
        </authorList>
    </citation>
    <scope>NUCLEOTIDE SEQUENCE [LARGE SCALE GENOMIC DNA]</scope>
    <source>
        <strain evidence="2 3">DSM 100674</strain>
    </source>
</reference>
<evidence type="ECO:0000313" key="2">
    <source>
        <dbReference type="EMBL" id="SEM22527.1"/>
    </source>
</evidence>
<gene>
    <name evidence="2" type="ORF">SAMN05443999_1168</name>
</gene>
<dbReference type="RefSeq" id="WP_093039088.1">
    <property type="nucleotide sequence ID" value="NZ_FOAG01000016.1"/>
</dbReference>
<dbReference type="EMBL" id="FOAG01000016">
    <property type="protein sequence ID" value="SEM22527.1"/>
    <property type="molecule type" value="Genomic_DNA"/>
</dbReference>
<feature type="transmembrane region" description="Helical" evidence="1">
    <location>
        <begin position="137"/>
        <end position="157"/>
    </location>
</feature>
<evidence type="ECO:0000313" key="3">
    <source>
        <dbReference type="Proteomes" id="UP000199582"/>
    </source>
</evidence>
<accession>A0A1H7WNJ7</accession>
<keyword evidence="3" id="KW-1185">Reference proteome</keyword>
<dbReference type="Proteomes" id="UP000199582">
    <property type="component" value="Unassembled WGS sequence"/>
</dbReference>
<keyword evidence="1" id="KW-0472">Membrane</keyword>
<keyword evidence="1" id="KW-1133">Transmembrane helix</keyword>
<dbReference type="STRING" id="1287727.SAMN05443999_1168"/>
<name>A0A1H7WNJ7_9RHOB</name>
<dbReference type="AlphaFoldDB" id="A0A1H7WNJ7"/>
<keyword evidence="1" id="KW-0812">Transmembrane</keyword>
<protein>
    <submittedName>
        <fullName evidence="2">Rod shape-determining protein MreD</fullName>
    </submittedName>
</protein>
<organism evidence="2 3">
    <name type="scientific">Roseovarius azorensis</name>
    <dbReference type="NCBI Taxonomy" id="1287727"/>
    <lineage>
        <taxon>Bacteria</taxon>
        <taxon>Pseudomonadati</taxon>
        <taxon>Pseudomonadota</taxon>
        <taxon>Alphaproteobacteria</taxon>
        <taxon>Rhodobacterales</taxon>
        <taxon>Roseobacteraceae</taxon>
        <taxon>Roseovarius</taxon>
    </lineage>
</organism>
<dbReference type="OrthoDB" id="7629477at2"/>
<evidence type="ECO:0000256" key="1">
    <source>
        <dbReference type="SAM" id="Phobius"/>
    </source>
</evidence>
<proteinExistence type="predicted"/>
<feature type="transmembrane region" description="Helical" evidence="1">
    <location>
        <begin position="109"/>
        <end position="131"/>
    </location>
</feature>